<reference evidence="2 3" key="1">
    <citation type="submission" date="2009-08" db="EMBL/GenBank/DDBJ databases">
        <title>The Genome Sequence of Spizellomyces punctatus strain DAOM BR117.</title>
        <authorList>
            <consortium name="The Broad Institute Genome Sequencing Platform"/>
            <person name="Russ C."/>
            <person name="Cuomo C."/>
            <person name="Shea T."/>
            <person name="Young S.K."/>
            <person name="Zeng Q."/>
            <person name="Koehrsen M."/>
            <person name="Haas B."/>
            <person name="Borodovsky M."/>
            <person name="Guigo R."/>
            <person name="Alvarado L."/>
            <person name="Berlin A."/>
            <person name="Bochicchio J."/>
            <person name="Borenstein D."/>
            <person name="Chapman S."/>
            <person name="Chen Z."/>
            <person name="Engels R."/>
            <person name="Freedman E."/>
            <person name="Gellesch M."/>
            <person name="Goldberg J."/>
            <person name="Griggs A."/>
            <person name="Gujja S."/>
            <person name="Heiman D."/>
            <person name="Hepburn T."/>
            <person name="Howarth C."/>
            <person name="Jen D."/>
            <person name="Larson L."/>
            <person name="Lewis B."/>
            <person name="Mehta T."/>
            <person name="Park D."/>
            <person name="Pearson M."/>
            <person name="Roberts A."/>
            <person name="Saif S."/>
            <person name="Shenoy N."/>
            <person name="Sisk P."/>
            <person name="Stolte C."/>
            <person name="Sykes S."/>
            <person name="Thomson T."/>
            <person name="Walk T."/>
            <person name="White J."/>
            <person name="Yandava C."/>
            <person name="Burger G."/>
            <person name="Gray M.W."/>
            <person name="Holland P.W.H."/>
            <person name="King N."/>
            <person name="Lang F.B.F."/>
            <person name="Roger A.J."/>
            <person name="Ruiz-Trillo I."/>
            <person name="Lander E."/>
            <person name="Nusbaum C."/>
        </authorList>
    </citation>
    <scope>NUCLEOTIDE SEQUENCE [LARGE SCALE GENOMIC DNA]</scope>
    <source>
        <strain evidence="2 3">DAOM BR117</strain>
    </source>
</reference>
<dbReference type="Proteomes" id="UP000053201">
    <property type="component" value="Unassembled WGS sequence"/>
</dbReference>
<dbReference type="OrthoDB" id="548474at2759"/>
<protein>
    <submittedName>
        <fullName evidence="2">Uncharacterized protein</fullName>
    </submittedName>
</protein>
<gene>
    <name evidence="2" type="ORF">SPPG_02147</name>
</gene>
<feature type="region of interest" description="Disordered" evidence="1">
    <location>
        <begin position="158"/>
        <end position="185"/>
    </location>
</feature>
<name>A0A0L0HPS9_SPIPD</name>
<accession>A0A0L0HPS9</accession>
<evidence type="ECO:0000313" key="2">
    <source>
        <dbReference type="EMBL" id="KND03082.1"/>
    </source>
</evidence>
<evidence type="ECO:0000256" key="1">
    <source>
        <dbReference type="SAM" id="MobiDB-lite"/>
    </source>
</evidence>
<feature type="region of interest" description="Disordered" evidence="1">
    <location>
        <begin position="1"/>
        <end position="47"/>
    </location>
</feature>
<dbReference type="AlphaFoldDB" id="A0A0L0HPS9"/>
<sequence length="185" mass="19990">MNGDRGAYPEEVEIAPGIYLTQRGSHPKPPNPAGAQQDAGGTIQDNAEWLQQETARLRRSVELLLRSNQEMRDSDPGDPDFVQAIDENVAVIERQIQVIRKYEERIKQLLGDAAPPNGSAGGRGCDRELVDGTWVQVSNEVESPSQDEVVGNAVRETVGSNHAESTRESGGGQGGIVEDNTGVFL</sequence>
<dbReference type="GeneID" id="27685758"/>
<dbReference type="EMBL" id="KQ257452">
    <property type="protein sequence ID" value="KND03082.1"/>
    <property type="molecule type" value="Genomic_DNA"/>
</dbReference>
<organism evidence="2 3">
    <name type="scientific">Spizellomyces punctatus (strain DAOM BR117)</name>
    <dbReference type="NCBI Taxonomy" id="645134"/>
    <lineage>
        <taxon>Eukaryota</taxon>
        <taxon>Fungi</taxon>
        <taxon>Fungi incertae sedis</taxon>
        <taxon>Chytridiomycota</taxon>
        <taxon>Chytridiomycota incertae sedis</taxon>
        <taxon>Chytridiomycetes</taxon>
        <taxon>Spizellomycetales</taxon>
        <taxon>Spizellomycetaceae</taxon>
        <taxon>Spizellomyces</taxon>
    </lineage>
</organism>
<dbReference type="InParanoid" id="A0A0L0HPS9"/>
<dbReference type="eggNOG" id="ENOG502RAXQ">
    <property type="taxonomic scope" value="Eukaryota"/>
</dbReference>
<dbReference type="VEuPathDB" id="FungiDB:SPPG_02147"/>
<keyword evidence="3" id="KW-1185">Reference proteome</keyword>
<proteinExistence type="predicted"/>
<evidence type="ECO:0000313" key="3">
    <source>
        <dbReference type="Proteomes" id="UP000053201"/>
    </source>
</evidence>
<dbReference type="RefSeq" id="XP_016611121.1">
    <property type="nucleotide sequence ID" value="XM_016750448.1"/>
</dbReference>